<accession>A0A0C2I947</accession>
<protein>
    <submittedName>
        <fullName evidence="1">Uncharacterized protein</fullName>
    </submittedName>
</protein>
<proteinExistence type="predicted"/>
<gene>
    <name evidence="1" type="ORF">RF11_15837</name>
</gene>
<dbReference type="Proteomes" id="UP000031668">
    <property type="component" value="Unassembled WGS sequence"/>
</dbReference>
<comment type="caution">
    <text evidence="1">The sequence shown here is derived from an EMBL/GenBank/DDBJ whole genome shotgun (WGS) entry which is preliminary data.</text>
</comment>
<dbReference type="EMBL" id="JWZT01005261">
    <property type="protein sequence ID" value="KII61768.1"/>
    <property type="molecule type" value="Genomic_DNA"/>
</dbReference>
<name>A0A0C2I947_THEKT</name>
<keyword evidence="2" id="KW-1185">Reference proteome</keyword>
<dbReference type="AlphaFoldDB" id="A0A0C2I947"/>
<evidence type="ECO:0000313" key="2">
    <source>
        <dbReference type="Proteomes" id="UP000031668"/>
    </source>
</evidence>
<evidence type="ECO:0000313" key="1">
    <source>
        <dbReference type="EMBL" id="KII61768.1"/>
    </source>
</evidence>
<organism evidence="1 2">
    <name type="scientific">Thelohanellus kitauei</name>
    <name type="common">Myxosporean</name>
    <dbReference type="NCBI Taxonomy" id="669202"/>
    <lineage>
        <taxon>Eukaryota</taxon>
        <taxon>Metazoa</taxon>
        <taxon>Cnidaria</taxon>
        <taxon>Myxozoa</taxon>
        <taxon>Myxosporea</taxon>
        <taxon>Bivalvulida</taxon>
        <taxon>Platysporina</taxon>
        <taxon>Myxobolidae</taxon>
        <taxon>Thelohanellus</taxon>
    </lineage>
</organism>
<sequence length="102" mass="12320">MKNMQFNKWHYTYSSIYTIYLRIFIRNSKLNSCNARIVKLLCYQWRDIFSLSLKGQFDSNKNLMCALQELYIEVSQTKQRMILDFMAQKKQIEENDSDLSQN</sequence>
<reference evidence="1 2" key="1">
    <citation type="journal article" date="2014" name="Genome Biol. Evol.">
        <title>The genome of the myxosporean Thelohanellus kitauei shows adaptations to nutrient acquisition within its fish host.</title>
        <authorList>
            <person name="Yang Y."/>
            <person name="Xiong J."/>
            <person name="Zhou Z."/>
            <person name="Huo F."/>
            <person name="Miao W."/>
            <person name="Ran C."/>
            <person name="Liu Y."/>
            <person name="Zhang J."/>
            <person name="Feng J."/>
            <person name="Wang M."/>
            <person name="Wang M."/>
            <person name="Wang L."/>
            <person name="Yao B."/>
        </authorList>
    </citation>
    <scope>NUCLEOTIDE SEQUENCE [LARGE SCALE GENOMIC DNA]</scope>
    <source>
        <strain evidence="1">Wuqing</strain>
    </source>
</reference>